<evidence type="ECO:0000313" key="2">
    <source>
        <dbReference type="Proteomes" id="UP001073227"/>
    </source>
</evidence>
<keyword evidence="2" id="KW-1185">Reference proteome</keyword>
<evidence type="ECO:0000313" key="1">
    <source>
        <dbReference type="EMBL" id="MCY0149405.1"/>
    </source>
</evidence>
<protein>
    <submittedName>
        <fullName evidence="1">Uncharacterized protein</fullName>
    </submittedName>
</protein>
<organism evidence="1 2">
    <name type="scientific">Hoeflea algicola</name>
    <dbReference type="NCBI Taxonomy" id="2983763"/>
    <lineage>
        <taxon>Bacteria</taxon>
        <taxon>Pseudomonadati</taxon>
        <taxon>Pseudomonadota</taxon>
        <taxon>Alphaproteobacteria</taxon>
        <taxon>Hyphomicrobiales</taxon>
        <taxon>Rhizobiaceae</taxon>
        <taxon>Hoeflea</taxon>
    </lineage>
</organism>
<reference evidence="1" key="1">
    <citation type="submission" date="2022-10" db="EMBL/GenBank/DDBJ databases">
        <title>Hoeflea sp. G2-23, isolated from marine algae.</title>
        <authorList>
            <person name="Kristyanto S."/>
            <person name="Kim J.M."/>
            <person name="Jeon C.O."/>
        </authorList>
    </citation>
    <scope>NUCLEOTIDE SEQUENCE</scope>
    <source>
        <strain evidence="1">G2-23</strain>
    </source>
</reference>
<proteinExistence type="predicted"/>
<dbReference type="Proteomes" id="UP001073227">
    <property type="component" value="Unassembled WGS sequence"/>
</dbReference>
<name>A0ABT3ZC77_9HYPH</name>
<accession>A0ABT3ZC77</accession>
<comment type="caution">
    <text evidence="1">The sequence shown here is derived from an EMBL/GenBank/DDBJ whole genome shotgun (WGS) entry which is preliminary data.</text>
</comment>
<dbReference type="RefSeq" id="WP_267654889.1">
    <property type="nucleotide sequence ID" value="NZ_JAOVZR010000001.1"/>
</dbReference>
<dbReference type="EMBL" id="JAOVZR010000001">
    <property type="protein sequence ID" value="MCY0149405.1"/>
    <property type="molecule type" value="Genomic_DNA"/>
</dbReference>
<sequence>MAVSSRKLEATDPATIAIATMRKYRIAPLPRNYELVYEVLNSSDTALIAEFRAFTQPPTQLGNYPPPNS</sequence>
<gene>
    <name evidence="1" type="ORF">OEG84_17245</name>
</gene>